<evidence type="ECO:0000313" key="2">
    <source>
        <dbReference type="Proteomes" id="UP000000343"/>
    </source>
</evidence>
<protein>
    <submittedName>
        <fullName evidence="1">Uncharacterized protein</fullName>
    </submittedName>
</protein>
<organism evidence="2">
    <name type="scientific">Granulicella tundricola (strain ATCC BAA-1859 / DSM 23138 / MP5ACTX9)</name>
    <dbReference type="NCBI Taxonomy" id="1198114"/>
    <lineage>
        <taxon>Bacteria</taxon>
        <taxon>Pseudomonadati</taxon>
        <taxon>Acidobacteriota</taxon>
        <taxon>Terriglobia</taxon>
        <taxon>Terriglobales</taxon>
        <taxon>Acidobacteriaceae</taxon>
        <taxon>Granulicella</taxon>
    </lineage>
</organism>
<dbReference type="EMBL" id="CP002480">
    <property type="protein sequence ID" value="ADW68425.1"/>
    <property type="molecule type" value="Genomic_DNA"/>
</dbReference>
<keyword evidence="2" id="KW-1185">Reference proteome</keyword>
<evidence type="ECO:0000313" key="1">
    <source>
        <dbReference type="EMBL" id="ADW68425.1"/>
    </source>
</evidence>
<proteinExistence type="predicted"/>
<dbReference type="AlphaFoldDB" id="E8WVH7"/>
<reference evidence="2" key="1">
    <citation type="submission" date="2011-01" db="EMBL/GenBank/DDBJ databases">
        <title>Complete sequence of chromosome of Acidobacterium sp. MP5ACTX9.</title>
        <authorList>
            <consortium name="US DOE Joint Genome Institute"/>
            <person name="Lucas S."/>
            <person name="Copeland A."/>
            <person name="Lapidus A."/>
            <person name="Cheng J.-F."/>
            <person name="Goodwin L."/>
            <person name="Pitluck S."/>
            <person name="Teshima H."/>
            <person name="Detter J.C."/>
            <person name="Han C."/>
            <person name="Tapia R."/>
            <person name="Land M."/>
            <person name="Hauser L."/>
            <person name="Kyrpides N."/>
            <person name="Ivanova N."/>
            <person name="Ovchinnikova G."/>
            <person name="Pagani I."/>
            <person name="Rawat S.R."/>
            <person name="Mannisto M."/>
            <person name="Haggblom M.M."/>
            <person name="Woyke T."/>
        </authorList>
    </citation>
    <scope>NUCLEOTIDE SEQUENCE [LARGE SCALE GENOMIC DNA]</scope>
    <source>
        <strain evidence="2">MP5ACTX9</strain>
    </source>
</reference>
<dbReference type="PaxDb" id="1198114-AciX9_1365"/>
<sequence length="65" mass="6720">MPAGVLLARGFIGVCTGFTQALMRVNPGRKKATIRVGIVAVSVTGLEVVGFEGLLDGEAYVVQGE</sequence>
<accession>E8WVH7</accession>
<gene>
    <name evidence="1" type="ordered locus">AciX9_1365</name>
</gene>
<dbReference type="Proteomes" id="UP000000343">
    <property type="component" value="Chromosome"/>
</dbReference>
<dbReference type="HOGENOM" id="CLU_2843702_0_0_0"/>
<dbReference type="KEGG" id="acm:AciX9_1365"/>
<name>E8WVH7_GRATM</name>